<protein>
    <submittedName>
        <fullName evidence="2">Uncharacterized protein</fullName>
    </submittedName>
</protein>
<gene>
    <name evidence="2" type="ORF">Athai_47940</name>
</gene>
<proteinExistence type="predicted"/>
<keyword evidence="3" id="KW-1185">Reference proteome</keyword>
<accession>A0A7R7DT72</accession>
<evidence type="ECO:0000313" key="2">
    <source>
        <dbReference type="EMBL" id="BCJ37291.1"/>
    </source>
</evidence>
<sequence length="54" mass="5101">MLATAPAWLPGARGAPGILRSCAGRAGPGRGGSARPVPSAGSRPSGTIASFAGV</sequence>
<dbReference type="KEGG" id="atl:Athai_47940"/>
<evidence type="ECO:0000256" key="1">
    <source>
        <dbReference type="SAM" id="MobiDB-lite"/>
    </source>
</evidence>
<feature type="region of interest" description="Disordered" evidence="1">
    <location>
        <begin position="20"/>
        <end position="54"/>
    </location>
</feature>
<organism evidence="2 3">
    <name type="scientific">Actinocatenispora thailandica</name>
    <dbReference type="NCBI Taxonomy" id="227318"/>
    <lineage>
        <taxon>Bacteria</taxon>
        <taxon>Bacillati</taxon>
        <taxon>Actinomycetota</taxon>
        <taxon>Actinomycetes</taxon>
        <taxon>Micromonosporales</taxon>
        <taxon>Micromonosporaceae</taxon>
        <taxon>Actinocatenispora</taxon>
    </lineage>
</organism>
<evidence type="ECO:0000313" key="3">
    <source>
        <dbReference type="Proteomes" id="UP000611640"/>
    </source>
</evidence>
<dbReference type="AlphaFoldDB" id="A0A7R7DT72"/>
<dbReference type="Proteomes" id="UP000611640">
    <property type="component" value="Chromosome"/>
</dbReference>
<reference evidence="2 3" key="1">
    <citation type="submission" date="2020-08" db="EMBL/GenBank/DDBJ databases">
        <title>Whole genome shotgun sequence of Actinocatenispora thailandica NBRC 105041.</title>
        <authorList>
            <person name="Komaki H."/>
            <person name="Tamura T."/>
        </authorList>
    </citation>
    <scope>NUCLEOTIDE SEQUENCE [LARGE SCALE GENOMIC DNA]</scope>
    <source>
        <strain evidence="2 3">NBRC 105041</strain>
    </source>
</reference>
<dbReference type="EMBL" id="AP023355">
    <property type="protein sequence ID" value="BCJ37291.1"/>
    <property type="molecule type" value="Genomic_DNA"/>
</dbReference>
<name>A0A7R7DT72_9ACTN</name>